<dbReference type="PANTHER" id="PTHR48182">
    <property type="entry name" value="PROTEIN SERAC1"/>
    <property type="match status" value="1"/>
</dbReference>
<dbReference type="SUPFAM" id="SSF53474">
    <property type="entry name" value="alpha/beta-Hydrolases"/>
    <property type="match status" value="1"/>
</dbReference>
<name>A0AAN6XEB1_9PEZI</name>
<dbReference type="InterPro" id="IPR052374">
    <property type="entry name" value="SERAC1"/>
</dbReference>
<reference evidence="9" key="2">
    <citation type="submission" date="2023-05" db="EMBL/GenBank/DDBJ databases">
        <authorList>
            <consortium name="Lawrence Berkeley National Laboratory"/>
            <person name="Steindorff A."/>
            <person name="Hensen N."/>
            <person name="Bonometti L."/>
            <person name="Westerberg I."/>
            <person name="Brannstrom I.O."/>
            <person name="Guillou S."/>
            <person name="Cros-Aarteil S."/>
            <person name="Calhoun S."/>
            <person name="Haridas S."/>
            <person name="Kuo A."/>
            <person name="Mondo S."/>
            <person name="Pangilinan J."/>
            <person name="Riley R."/>
            <person name="Labutti K."/>
            <person name="Andreopoulos B."/>
            <person name="Lipzen A."/>
            <person name="Chen C."/>
            <person name="Yanf M."/>
            <person name="Daum C."/>
            <person name="Ng V."/>
            <person name="Clum A."/>
            <person name="Ohm R."/>
            <person name="Martin F."/>
            <person name="Silar P."/>
            <person name="Natvig D."/>
            <person name="Lalanne C."/>
            <person name="Gautier V."/>
            <person name="Ament-Velasquez S.L."/>
            <person name="Kruys A."/>
            <person name="Hutchinson M.I."/>
            <person name="Powell A.J."/>
            <person name="Barry K."/>
            <person name="Miller A.N."/>
            <person name="Grigoriev I.V."/>
            <person name="Debuchy R."/>
            <person name="Gladieux P."/>
            <person name="Thoren M.H."/>
            <person name="Johannesson H."/>
        </authorList>
    </citation>
    <scope>NUCLEOTIDE SEQUENCE</scope>
    <source>
        <strain evidence="9">CBS 315.58</strain>
    </source>
</reference>
<dbReference type="GO" id="GO:0005739">
    <property type="term" value="C:mitochondrion"/>
    <property type="evidence" value="ECO:0007669"/>
    <property type="project" value="UniProtKB-SubCell"/>
</dbReference>
<dbReference type="InterPro" id="IPR029058">
    <property type="entry name" value="AB_hydrolase_fold"/>
</dbReference>
<feature type="compositionally biased region" description="Acidic residues" evidence="7">
    <location>
        <begin position="353"/>
        <end position="366"/>
    </location>
</feature>
<evidence type="ECO:0000313" key="9">
    <source>
        <dbReference type="EMBL" id="KAK4198553.1"/>
    </source>
</evidence>
<evidence type="ECO:0000256" key="7">
    <source>
        <dbReference type="SAM" id="MobiDB-lite"/>
    </source>
</evidence>
<dbReference type="AlphaFoldDB" id="A0AAN6XEB1"/>
<evidence type="ECO:0000313" key="10">
    <source>
        <dbReference type="Proteomes" id="UP001303160"/>
    </source>
</evidence>
<evidence type="ECO:0000256" key="6">
    <source>
        <dbReference type="ARBA" id="ARBA00023136"/>
    </source>
</evidence>
<protein>
    <recommendedName>
        <fullName evidence="8">C2H2-type domain-containing protein</fullName>
    </recommendedName>
</protein>
<dbReference type="SUPFAM" id="SSF57850">
    <property type="entry name" value="RING/U-box"/>
    <property type="match status" value="1"/>
</dbReference>
<dbReference type="GO" id="GO:0005783">
    <property type="term" value="C:endoplasmic reticulum"/>
    <property type="evidence" value="ECO:0007669"/>
    <property type="project" value="UniProtKB-SubCell"/>
</dbReference>
<keyword evidence="5" id="KW-0496">Mitochondrion</keyword>
<proteinExistence type="predicted"/>
<feature type="region of interest" description="Disordered" evidence="7">
    <location>
        <begin position="441"/>
        <end position="460"/>
    </location>
</feature>
<comment type="caution">
    <text evidence="9">The sequence shown here is derived from an EMBL/GenBank/DDBJ whole genome shotgun (WGS) entry which is preliminary data.</text>
</comment>
<feature type="compositionally biased region" description="Acidic residues" evidence="7">
    <location>
        <begin position="375"/>
        <end position="384"/>
    </location>
</feature>
<keyword evidence="10" id="KW-1185">Reference proteome</keyword>
<dbReference type="Gene3D" id="3.40.50.1820">
    <property type="entry name" value="alpha/beta hydrolase"/>
    <property type="match status" value="1"/>
</dbReference>
<evidence type="ECO:0000256" key="2">
    <source>
        <dbReference type="ARBA" id="ARBA00004240"/>
    </source>
</evidence>
<accession>A0AAN6XEB1</accession>
<dbReference type="PROSITE" id="PS00028">
    <property type="entry name" value="ZINC_FINGER_C2H2_1"/>
    <property type="match status" value="1"/>
</dbReference>
<evidence type="ECO:0000256" key="5">
    <source>
        <dbReference type="ARBA" id="ARBA00023128"/>
    </source>
</evidence>
<feature type="domain" description="C2H2-type" evidence="8">
    <location>
        <begin position="597"/>
        <end position="619"/>
    </location>
</feature>
<evidence type="ECO:0000256" key="1">
    <source>
        <dbReference type="ARBA" id="ARBA00004173"/>
    </source>
</evidence>
<evidence type="ECO:0000256" key="4">
    <source>
        <dbReference type="ARBA" id="ARBA00022824"/>
    </source>
</evidence>
<dbReference type="EMBL" id="MU863944">
    <property type="protein sequence ID" value="KAK4198553.1"/>
    <property type="molecule type" value="Genomic_DNA"/>
</dbReference>
<feature type="region of interest" description="Disordered" evidence="7">
    <location>
        <begin position="340"/>
        <end position="384"/>
    </location>
</feature>
<evidence type="ECO:0000259" key="8">
    <source>
        <dbReference type="PROSITE" id="PS00028"/>
    </source>
</evidence>
<sequence>MLGSPIIRHKSGEHQGVDRKYIEIKSLAPDVTDYDNDTWTATMLFSPPEPRIPRLEDDDLLLDNNFIGFTPLNTPADDVSADIIAVTGLAGHAFGSWAHNDQKMWLRDYLPKDIQNRARVMIYGYESQLDGPMAGRSIISDFGVSFTQGLMDLRDHPSCRDRPLILIGHSLGALIIKQAIADLDPGIRSRLPVRTVMFFGAPHHGLEVAALETLVKGCPTQTLVSELKRDSPSLTDLYRRFRPCAKSLSIHSYYESRPTKTVIQGPDGKWERGGPATWMVPRSSALLYIDQEVTQMAVNGDHKEIARLRRGQGSVYPNVLRVIKDALKSASEQFAAAARATEEKELSTPASEVEAEPTSEIVDDDGQSATLNDDGQSETADDDGQWDDDNLLCDTCLELFPKTETHHHCYICDDGNFSVCRSCKKLDKSCPGGHTLLERRLGDPVTPDGGEENESEGEGENDTNLFCSYCDKDIPQDQVHFHCIICDDGDYDVCLACRKLGKICPGRHKMVKRQLPSKTTTLATTFNSDSETVRSASPATLPPPPRAMKSLKEESPKQKEPVAEYREIRGCNCGLPKRKKSPKPPSKGASSYNPLACRVCGSSCESKTQLFNHLREEDHMV</sequence>
<keyword evidence="4" id="KW-0256">Endoplasmic reticulum</keyword>
<feature type="compositionally biased region" description="Acidic residues" evidence="7">
    <location>
        <begin position="449"/>
        <end position="460"/>
    </location>
</feature>
<gene>
    <name evidence="9" type="ORF">QBC40DRAFT_331209</name>
</gene>
<reference evidence="9" key="1">
    <citation type="journal article" date="2023" name="Mol. Phylogenet. Evol.">
        <title>Genome-scale phylogeny and comparative genomics of the fungal order Sordariales.</title>
        <authorList>
            <person name="Hensen N."/>
            <person name="Bonometti L."/>
            <person name="Westerberg I."/>
            <person name="Brannstrom I.O."/>
            <person name="Guillou S."/>
            <person name="Cros-Aarteil S."/>
            <person name="Calhoun S."/>
            <person name="Haridas S."/>
            <person name="Kuo A."/>
            <person name="Mondo S."/>
            <person name="Pangilinan J."/>
            <person name="Riley R."/>
            <person name="LaButti K."/>
            <person name="Andreopoulos B."/>
            <person name="Lipzen A."/>
            <person name="Chen C."/>
            <person name="Yan M."/>
            <person name="Daum C."/>
            <person name="Ng V."/>
            <person name="Clum A."/>
            <person name="Steindorff A."/>
            <person name="Ohm R.A."/>
            <person name="Martin F."/>
            <person name="Silar P."/>
            <person name="Natvig D.O."/>
            <person name="Lalanne C."/>
            <person name="Gautier V."/>
            <person name="Ament-Velasquez S.L."/>
            <person name="Kruys A."/>
            <person name="Hutchinson M.I."/>
            <person name="Powell A.J."/>
            <person name="Barry K."/>
            <person name="Miller A.N."/>
            <person name="Grigoriev I.V."/>
            <person name="Debuchy R."/>
            <person name="Gladieux P."/>
            <person name="Hiltunen Thoren M."/>
            <person name="Johannesson H."/>
        </authorList>
    </citation>
    <scope>NUCLEOTIDE SEQUENCE</scope>
    <source>
        <strain evidence="9">CBS 315.58</strain>
    </source>
</reference>
<dbReference type="InterPro" id="IPR013087">
    <property type="entry name" value="Znf_C2H2_type"/>
</dbReference>
<comment type="subcellular location">
    <subcellularLocation>
        <location evidence="2">Endoplasmic reticulum</location>
    </subcellularLocation>
    <subcellularLocation>
        <location evidence="3">Membrane</location>
    </subcellularLocation>
    <subcellularLocation>
        <location evidence="1">Mitochondrion</location>
    </subcellularLocation>
</comment>
<dbReference type="GO" id="GO:0016020">
    <property type="term" value="C:membrane"/>
    <property type="evidence" value="ECO:0007669"/>
    <property type="project" value="UniProtKB-SubCell"/>
</dbReference>
<keyword evidence="6" id="KW-0472">Membrane</keyword>
<feature type="region of interest" description="Disordered" evidence="7">
    <location>
        <begin position="525"/>
        <end position="562"/>
    </location>
</feature>
<dbReference type="Proteomes" id="UP001303160">
    <property type="component" value="Unassembled WGS sequence"/>
</dbReference>
<evidence type="ECO:0000256" key="3">
    <source>
        <dbReference type="ARBA" id="ARBA00004370"/>
    </source>
</evidence>
<organism evidence="9 10">
    <name type="scientific">Triangularia verruculosa</name>
    <dbReference type="NCBI Taxonomy" id="2587418"/>
    <lineage>
        <taxon>Eukaryota</taxon>
        <taxon>Fungi</taxon>
        <taxon>Dikarya</taxon>
        <taxon>Ascomycota</taxon>
        <taxon>Pezizomycotina</taxon>
        <taxon>Sordariomycetes</taxon>
        <taxon>Sordariomycetidae</taxon>
        <taxon>Sordariales</taxon>
        <taxon>Podosporaceae</taxon>
        <taxon>Triangularia</taxon>
    </lineage>
</organism>
<feature type="compositionally biased region" description="Polar residues" evidence="7">
    <location>
        <begin position="525"/>
        <end position="538"/>
    </location>
</feature>
<dbReference type="PANTHER" id="PTHR48182:SF2">
    <property type="entry name" value="PROTEIN SERAC1"/>
    <property type="match status" value="1"/>
</dbReference>
<feature type="compositionally biased region" description="Basic and acidic residues" evidence="7">
    <location>
        <begin position="550"/>
        <end position="562"/>
    </location>
</feature>